<dbReference type="GO" id="GO:0005524">
    <property type="term" value="F:ATP binding"/>
    <property type="evidence" value="ECO:0007669"/>
    <property type="project" value="UniProtKB-KW"/>
</dbReference>
<dbReference type="PANTHER" id="PTHR43024:SF1">
    <property type="entry name" value="UDP-N-ACETYLMURAMOYL-TRIPEPTIDE--D-ALANYL-D-ALANINE LIGASE"/>
    <property type="match status" value="1"/>
</dbReference>
<dbReference type="InterPro" id="IPR004101">
    <property type="entry name" value="Mur_ligase_C"/>
</dbReference>
<dbReference type="Pfam" id="PF08245">
    <property type="entry name" value="Mur_ligase_M"/>
    <property type="match status" value="1"/>
</dbReference>
<comment type="caution">
    <text evidence="6">The sequence shown here is derived from an EMBL/GenBank/DDBJ whole genome shotgun (WGS) entry which is preliminary data.</text>
</comment>
<dbReference type="AlphaFoldDB" id="A0A1F4ZUM4"/>
<evidence type="ECO:0000256" key="2">
    <source>
        <dbReference type="ARBA" id="ARBA00022741"/>
    </source>
</evidence>
<evidence type="ECO:0000259" key="5">
    <source>
        <dbReference type="Pfam" id="PF08245"/>
    </source>
</evidence>
<dbReference type="GO" id="GO:0016881">
    <property type="term" value="F:acid-amino acid ligase activity"/>
    <property type="evidence" value="ECO:0007669"/>
    <property type="project" value="InterPro"/>
</dbReference>
<dbReference type="Proteomes" id="UP000176424">
    <property type="component" value="Unassembled WGS sequence"/>
</dbReference>
<dbReference type="InterPro" id="IPR036615">
    <property type="entry name" value="Mur_ligase_C_dom_sf"/>
</dbReference>
<dbReference type="InterPro" id="IPR051046">
    <property type="entry name" value="MurCDEF_CellWall_CoF430Synth"/>
</dbReference>
<dbReference type="PANTHER" id="PTHR43024">
    <property type="entry name" value="UDP-N-ACETYLMURAMOYL-TRIPEPTIDE--D-ALANYL-D-ALANINE LIGASE"/>
    <property type="match status" value="1"/>
</dbReference>
<reference evidence="6 7" key="1">
    <citation type="journal article" date="2016" name="Nat. Commun.">
        <title>Thousands of microbial genomes shed light on interconnected biogeochemical processes in an aquifer system.</title>
        <authorList>
            <person name="Anantharaman K."/>
            <person name="Brown C.T."/>
            <person name="Hug L.A."/>
            <person name="Sharon I."/>
            <person name="Castelle C.J."/>
            <person name="Probst A.J."/>
            <person name="Thomas B.C."/>
            <person name="Singh A."/>
            <person name="Wilkins M.J."/>
            <person name="Karaoz U."/>
            <person name="Brodie E.L."/>
            <person name="Williams K.H."/>
            <person name="Hubbard S.S."/>
            <person name="Banfield J.F."/>
        </authorList>
    </citation>
    <scope>NUCLEOTIDE SEQUENCE [LARGE SCALE GENOMIC DNA]</scope>
</reference>
<proteinExistence type="predicted"/>
<dbReference type="EMBL" id="MEXR01000031">
    <property type="protein sequence ID" value="OGD09546.1"/>
    <property type="molecule type" value="Genomic_DNA"/>
</dbReference>
<dbReference type="Gene3D" id="3.40.1190.10">
    <property type="entry name" value="Mur-like, catalytic domain"/>
    <property type="match status" value="1"/>
</dbReference>
<evidence type="ECO:0000313" key="6">
    <source>
        <dbReference type="EMBL" id="OGD09546.1"/>
    </source>
</evidence>
<gene>
    <name evidence="6" type="ORF">A2397_03960</name>
</gene>
<keyword evidence="3" id="KW-0067">ATP-binding</keyword>
<evidence type="ECO:0000256" key="3">
    <source>
        <dbReference type="ARBA" id="ARBA00022840"/>
    </source>
</evidence>
<dbReference type="SUPFAM" id="SSF53244">
    <property type="entry name" value="MurD-like peptide ligases, peptide-binding domain"/>
    <property type="match status" value="1"/>
</dbReference>
<dbReference type="InterPro" id="IPR036565">
    <property type="entry name" value="Mur-like_cat_sf"/>
</dbReference>
<dbReference type="SUPFAM" id="SSF53623">
    <property type="entry name" value="MurD-like peptide ligases, catalytic domain"/>
    <property type="match status" value="1"/>
</dbReference>
<protein>
    <recommendedName>
        <fullName evidence="8">UDP-N-acetylmuramoyl-tripeptide--D-alanyl-D-alanine ligase</fullName>
    </recommendedName>
</protein>
<dbReference type="Gene3D" id="3.90.190.20">
    <property type="entry name" value="Mur ligase, C-terminal domain"/>
    <property type="match status" value="1"/>
</dbReference>
<dbReference type="Pfam" id="PF02875">
    <property type="entry name" value="Mur_ligase_C"/>
    <property type="match status" value="1"/>
</dbReference>
<name>A0A1F4ZUM4_9BACT</name>
<dbReference type="InterPro" id="IPR013221">
    <property type="entry name" value="Mur_ligase_cen"/>
</dbReference>
<evidence type="ECO:0000259" key="4">
    <source>
        <dbReference type="Pfam" id="PF02875"/>
    </source>
</evidence>
<evidence type="ECO:0000256" key="1">
    <source>
        <dbReference type="ARBA" id="ARBA00022598"/>
    </source>
</evidence>
<accession>A0A1F4ZUM4</accession>
<dbReference type="STRING" id="1797263.A2397_03960"/>
<sequence length="378" mass="42087">MKLNLLRLWTGPLPIEELFPGDRKINPLLHWFIHPLKRRIAKYYLLILQNVFGLKVVALTGSAGKTTTSNLLYSVLNLVGSTIKTSDSTTTTYNLPTTILKCTPSTKFLILEMGVEYKGDMDFYCWLAKPDIGVFLNVSSVHSAFLGSLDDIKTEKYNLFNYSKISLTPDKFPKVISSKISQSLTSQIKCQTLNDQLVINLPLLGTHFAQNVSAVIAVCLKLGIPLQFIKQGLETSSPPLHRMNVIYSKNGNIILDDSYNANPLSVNESLKTLSEVSKIKKLTPVFVFGQMNELGQYEKADHEKIGVEVKKIGVKKLFCIGPATKSTIQAAGFGKYYDSSDSLFSNLKKFETENSDLVILIKGSHSWHLEKLVSLLTS</sequence>
<keyword evidence="2" id="KW-0547">Nucleotide-binding</keyword>
<feature type="domain" description="Mur ligase central" evidence="5">
    <location>
        <begin position="60"/>
        <end position="164"/>
    </location>
</feature>
<keyword evidence="1" id="KW-0436">Ligase</keyword>
<feature type="domain" description="Mur ligase C-terminal" evidence="4">
    <location>
        <begin position="241"/>
        <end position="364"/>
    </location>
</feature>
<organism evidence="6 7">
    <name type="scientific">Candidatus Amesbacteria bacterium RIFOXYB1_FULL_44_23</name>
    <dbReference type="NCBI Taxonomy" id="1797263"/>
    <lineage>
        <taxon>Bacteria</taxon>
        <taxon>Candidatus Amesiibacteriota</taxon>
    </lineage>
</organism>
<evidence type="ECO:0000313" key="7">
    <source>
        <dbReference type="Proteomes" id="UP000176424"/>
    </source>
</evidence>
<evidence type="ECO:0008006" key="8">
    <source>
        <dbReference type="Google" id="ProtNLM"/>
    </source>
</evidence>